<sequence>MSSKSSKIKKNKHPTIAKNPLPEINPLKMFWVFFKLGLTSFGGPTAHIGFFFNMFVEQKKWLTAKEYAEIVSLCQFLPGPTSSQVGMSIGLKCGGVSQAFAAWLGFTLPSMMIMIAAGYGILIFDETSISSVLHMLKLFAAAIVLQAVISMAKSLTPDWTRRILSLFATFILVISPSAFMQLFILGAGVIAGIVLNHYNVATIEITEKREENYTSIPFLKRIGLFSGALFLIILLGLPVLGFIHNSLIMEIVTIFFQSGALVFGGGHVVLPLLQSQLVPNGLMSHADFMAGYGIVQAIPGPLFTFAAYLGVLLPTGWPEWMSGIFCLIIIFLPAILLVLAVIPIWENIRGNQYIQSGLYGVNAVVVGLLLAALINPILILSIKSWIDIAIVLILYMLLLFGKIPIWLMILAVILSGYLWSFI</sequence>
<dbReference type="InterPro" id="IPR003370">
    <property type="entry name" value="Chromate_transpt"/>
</dbReference>
<keyword evidence="6 7" id="KW-0472">Membrane</keyword>
<evidence type="ECO:0000256" key="7">
    <source>
        <dbReference type="SAM" id="Phobius"/>
    </source>
</evidence>
<evidence type="ECO:0000256" key="3">
    <source>
        <dbReference type="ARBA" id="ARBA00022475"/>
    </source>
</evidence>
<feature type="transmembrane region" description="Helical" evidence="7">
    <location>
        <begin position="222"/>
        <end position="240"/>
    </location>
</feature>
<keyword evidence="5 7" id="KW-1133">Transmembrane helix</keyword>
<dbReference type="InterPro" id="IPR014047">
    <property type="entry name" value="Chr_Tranpt_l_chain"/>
</dbReference>
<feature type="transmembrane region" description="Helical" evidence="7">
    <location>
        <begin position="29"/>
        <end position="52"/>
    </location>
</feature>
<dbReference type="PANTHER" id="PTHR33567:SF3">
    <property type="entry name" value="CHROMATE ION TRANSPORTER (EUROFUNG)"/>
    <property type="match status" value="1"/>
</dbReference>
<feature type="transmembrane region" description="Helical" evidence="7">
    <location>
        <begin position="392"/>
        <end position="419"/>
    </location>
</feature>
<evidence type="ECO:0000256" key="5">
    <source>
        <dbReference type="ARBA" id="ARBA00022989"/>
    </source>
</evidence>
<dbReference type="AlphaFoldDB" id="Q4PNF8"/>
<feature type="transmembrane region" description="Helical" evidence="7">
    <location>
        <begin position="324"/>
        <end position="345"/>
    </location>
</feature>
<protein>
    <submittedName>
        <fullName evidence="8">Putative chromate transport protein ChrA</fullName>
    </submittedName>
</protein>
<feature type="transmembrane region" description="Helical" evidence="7">
    <location>
        <begin position="290"/>
        <end position="312"/>
    </location>
</feature>
<comment type="similarity">
    <text evidence="2">Belongs to the chromate ion transporter (CHR) (TC 2.A.51) family.</text>
</comment>
<dbReference type="PIRSF" id="PIRSF004810">
    <property type="entry name" value="ChrA"/>
    <property type="match status" value="1"/>
</dbReference>
<evidence type="ECO:0000256" key="1">
    <source>
        <dbReference type="ARBA" id="ARBA00004651"/>
    </source>
</evidence>
<name>Q4PNF8_UNCMB</name>
<feature type="transmembrane region" description="Helical" evidence="7">
    <location>
        <begin position="247"/>
        <end position="270"/>
    </location>
</feature>
<dbReference type="GO" id="GO:0015109">
    <property type="term" value="F:chromate transmembrane transporter activity"/>
    <property type="evidence" value="ECO:0007669"/>
    <property type="project" value="InterPro"/>
</dbReference>
<evidence type="ECO:0000256" key="4">
    <source>
        <dbReference type="ARBA" id="ARBA00022692"/>
    </source>
</evidence>
<dbReference type="EMBL" id="DQ065755">
    <property type="protein sequence ID" value="AAY68341.1"/>
    <property type="molecule type" value="Genomic_DNA"/>
</dbReference>
<keyword evidence="4 7" id="KW-0812">Transmembrane</keyword>
<feature type="transmembrane region" description="Helical" evidence="7">
    <location>
        <begin position="100"/>
        <end position="122"/>
    </location>
</feature>
<feature type="transmembrane region" description="Helical" evidence="7">
    <location>
        <begin position="134"/>
        <end position="152"/>
    </location>
</feature>
<feature type="transmembrane region" description="Helical" evidence="7">
    <location>
        <begin position="164"/>
        <end position="195"/>
    </location>
</feature>
<evidence type="ECO:0000313" key="8">
    <source>
        <dbReference type="EMBL" id="AAY68341.1"/>
    </source>
</evidence>
<evidence type="ECO:0000256" key="6">
    <source>
        <dbReference type="ARBA" id="ARBA00023136"/>
    </source>
</evidence>
<dbReference type="Pfam" id="PF02417">
    <property type="entry name" value="Chromate_transp"/>
    <property type="match status" value="2"/>
</dbReference>
<proteinExistence type="inferred from homology"/>
<evidence type="ECO:0000256" key="2">
    <source>
        <dbReference type="ARBA" id="ARBA00005262"/>
    </source>
</evidence>
<dbReference type="GO" id="GO:0005886">
    <property type="term" value="C:plasma membrane"/>
    <property type="evidence" value="ECO:0007669"/>
    <property type="project" value="UniProtKB-SubCell"/>
</dbReference>
<keyword evidence="3" id="KW-1003">Cell membrane</keyword>
<organism evidence="8">
    <name type="scientific">Uncultured marine bacterium 66A03</name>
    <dbReference type="NCBI Taxonomy" id="331677"/>
    <lineage>
        <taxon>Bacteria</taxon>
        <taxon>environmental samples</taxon>
    </lineage>
</organism>
<accession>Q4PNF8</accession>
<dbReference type="NCBIfam" id="TIGR00937">
    <property type="entry name" value="2A51"/>
    <property type="match status" value="1"/>
</dbReference>
<comment type="subcellular location">
    <subcellularLocation>
        <location evidence="1">Cell membrane</location>
        <topology evidence="1">Multi-pass membrane protein</topology>
    </subcellularLocation>
</comment>
<feature type="transmembrane region" description="Helical" evidence="7">
    <location>
        <begin position="357"/>
        <end position="380"/>
    </location>
</feature>
<reference evidence="8" key="1">
    <citation type="journal article" date="2005" name="PLoS Biol.">
        <title>New insights into metabolic properties of marine bacteria encoding proteorhodopsins.</title>
        <authorList>
            <person name="Sabehi G."/>
            <person name="Loy A."/>
            <person name="Jung K.H."/>
            <person name="Partha R."/>
            <person name="Spudich J.L."/>
            <person name="Isaacson T."/>
            <person name="Hirschberg J."/>
            <person name="Wagner M."/>
            <person name="Beja O."/>
        </authorList>
    </citation>
    <scope>NUCLEOTIDE SEQUENCE</scope>
</reference>
<dbReference type="PANTHER" id="PTHR33567">
    <property type="entry name" value="CHROMATE ION TRANSPORTER (EUROFUNG)"/>
    <property type="match status" value="1"/>
</dbReference>